<keyword evidence="6 7" id="KW-0472">Membrane</keyword>
<organism evidence="9 10">
    <name type="scientific">Ellagibacter isourolithinifaciens</name>
    <dbReference type="NCBI Taxonomy" id="2137581"/>
    <lineage>
        <taxon>Bacteria</taxon>
        <taxon>Bacillati</taxon>
        <taxon>Actinomycetota</taxon>
        <taxon>Coriobacteriia</taxon>
        <taxon>Eggerthellales</taxon>
        <taxon>Eggerthellaceae</taxon>
        <taxon>Ellagibacter</taxon>
    </lineage>
</organism>
<protein>
    <submittedName>
        <fullName evidence="9">EamA family transporter</fullName>
    </submittedName>
</protein>
<feature type="transmembrane region" description="Helical" evidence="7">
    <location>
        <begin position="230"/>
        <end position="249"/>
    </location>
</feature>
<reference evidence="9 10" key="1">
    <citation type="submission" date="2019-09" db="EMBL/GenBank/DDBJ databases">
        <title>Whole genome shotgun sequencing (WGS) of Ellagibacter isourolithinifaciens DSM 104140(T) and Adlercreutzia muris DSM 29508(T).</title>
        <authorList>
            <person name="Stoll D.A."/>
            <person name="Danylec N."/>
            <person name="Huch M."/>
        </authorList>
    </citation>
    <scope>NUCLEOTIDE SEQUENCE [LARGE SCALE GENOMIC DNA]</scope>
    <source>
        <strain evidence="9 10">DSM 104140</strain>
    </source>
</reference>
<dbReference type="PANTHER" id="PTHR32322">
    <property type="entry name" value="INNER MEMBRANE TRANSPORTER"/>
    <property type="match status" value="1"/>
</dbReference>
<dbReference type="PROSITE" id="PS51257">
    <property type="entry name" value="PROKAR_LIPOPROTEIN"/>
    <property type="match status" value="1"/>
</dbReference>
<dbReference type="SUPFAM" id="SSF103481">
    <property type="entry name" value="Multidrug resistance efflux transporter EmrE"/>
    <property type="match status" value="2"/>
</dbReference>
<name>A0A6N6NP53_9ACTN</name>
<feature type="transmembrane region" description="Helical" evidence="7">
    <location>
        <begin position="187"/>
        <end position="210"/>
    </location>
</feature>
<dbReference type="RefSeq" id="WP_158048426.1">
    <property type="nucleotide sequence ID" value="NZ_WAJR01000001.1"/>
</dbReference>
<evidence type="ECO:0000256" key="1">
    <source>
        <dbReference type="ARBA" id="ARBA00004651"/>
    </source>
</evidence>
<evidence type="ECO:0000313" key="9">
    <source>
        <dbReference type="EMBL" id="KAB1642840.1"/>
    </source>
</evidence>
<feature type="transmembrane region" description="Helical" evidence="7">
    <location>
        <begin position="9"/>
        <end position="35"/>
    </location>
</feature>
<dbReference type="AlphaFoldDB" id="A0A6N6NP53"/>
<dbReference type="Pfam" id="PF00892">
    <property type="entry name" value="EamA"/>
    <property type="match status" value="2"/>
</dbReference>
<evidence type="ECO:0000256" key="2">
    <source>
        <dbReference type="ARBA" id="ARBA00007362"/>
    </source>
</evidence>
<dbReference type="InterPro" id="IPR037185">
    <property type="entry name" value="EmrE-like"/>
</dbReference>
<comment type="similarity">
    <text evidence="2">Belongs to the EamA transporter family.</text>
</comment>
<dbReference type="EMBL" id="WAJR01000001">
    <property type="protein sequence ID" value="KAB1642840.1"/>
    <property type="molecule type" value="Genomic_DNA"/>
</dbReference>
<accession>A0A6N6NP53</accession>
<evidence type="ECO:0000256" key="4">
    <source>
        <dbReference type="ARBA" id="ARBA00022692"/>
    </source>
</evidence>
<sequence>MGKGSRERFLFGVVCALAGGALWGFSGACSQYLFAHYDIDASFITAARMLGSGALFLVLLLATRRERLVAMLRDRASFRHLVIFGVFGLFACQFSYIASIGCTNAGTATVLQSLGTVWVMLAACALAKKPPRVGEALGLVLALAATFLIATQGDPSSLALPAAGLAWGLVNSLTVAIYIMYPKRLMFVWGTLPTTGIGMAIGGVAAGIAWAAPAAWGGAVVMPALDATGWLVLAAIAVLGTFAAFTLYLHGVALVGPVTGSLLGAMEPVSATVFAALWLGTSFTGFDWAGFLLMVSMILFVSVAGGKEKSTARR</sequence>
<keyword evidence="3" id="KW-1003">Cell membrane</keyword>
<dbReference type="GO" id="GO:0005886">
    <property type="term" value="C:plasma membrane"/>
    <property type="evidence" value="ECO:0007669"/>
    <property type="project" value="UniProtKB-SubCell"/>
</dbReference>
<feature type="domain" description="EamA" evidence="8">
    <location>
        <begin position="164"/>
        <end position="302"/>
    </location>
</feature>
<dbReference type="PANTHER" id="PTHR32322:SF18">
    <property type="entry name" value="S-ADENOSYLMETHIONINE_S-ADENOSYLHOMOCYSTEINE TRANSPORTER"/>
    <property type="match status" value="1"/>
</dbReference>
<evidence type="ECO:0000256" key="7">
    <source>
        <dbReference type="SAM" id="Phobius"/>
    </source>
</evidence>
<feature type="transmembrane region" description="Helical" evidence="7">
    <location>
        <begin position="286"/>
        <end position="306"/>
    </location>
</feature>
<dbReference type="InterPro" id="IPR050638">
    <property type="entry name" value="AA-Vitamin_Transporters"/>
</dbReference>
<feature type="domain" description="EamA" evidence="8">
    <location>
        <begin position="11"/>
        <end position="150"/>
    </location>
</feature>
<evidence type="ECO:0000313" key="10">
    <source>
        <dbReference type="Proteomes" id="UP000468668"/>
    </source>
</evidence>
<evidence type="ECO:0000259" key="8">
    <source>
        <dbReference type="Pfam" id="PF00892"/>
    </source>
</evidence>
<keyword evidence="10" id="KW-1185">Reference proteome</keyword>
<feature type="transmembrane region" description="Helical" evidence="7">
    <location>
        <begin position="158"/>
        <end position="180"/>
    </location>
</feature>
<keyword evidence="5 7" id="KW-1133">Transmembrane helix</keyword>
<feature type="transmembrane region" description="Helical" evidence="7">
    <location>
        <begin position="261"/>
        <end position="280"/>
    </location>
</feature>
<proteinExistence type="inferred from homology"/>
<evidence type="ECO:0000256" key="3">
    <source>
        <dbReference type="ARBA" id="ARBA00022475"/>
    </source>
</evidence>
<feature type="transmembrane region" description="Helical" evidence="7">
    <location>
        <begin position="41"/>
        <end position="61"/>
    </location>
</feature>
<comment type="caution">
    <text evidence="9">The sequence shown here is derived from an EMBL/GenBank/DDBJ whole genome shotgun (WGS) entry which is preliminary data.</text>
</comment>
<evidence type="ECO:0000256" key="6">
    <source>
        <dbReference type="ARBA" id="ARBA00023136"/>
    </source>
</evidence>
<keyword evidence="4 7" id="KW-0812">Transmembrane</keyword>
<feature type="transmembrane region" description="Helical" evidence="7">
    <location>
        <begin position="81"/>
        <end position="99"/>
    </location>
</feature>
<evidence type="ECO:0000256" key="5">
    <source>
        <dbReference type="ARBA" id="ARBA00022989"/>
    </source>
</evidence>
<feature type="transmembrane region" description="Helical" evidence="7">
    <location>
        <begin position="133"/>
        <end position="152"/>
    </location>
</feature>
<dbReference type="GeneID" id="98656811"/>
<dbReference type="InterPro" id="IPR000620">
    <property type="entry name" value="EamA_dom"/>
</dbReference>
<feature type="transmembrane region" description="Helical" evidence="7">
    <location>
        <begin position="105"/>
        <end position="126"/>
    </location>
</feature>
<gene>
    <name evidence="9" type="ORF">F8C90_00155</name>
</gene>
<dbReference type="OrthoDB" id="9810818at2"/>
<comment type="subcellular location">
    <subcellularLocation>
        <location evidence="1">Cell membrane</location>
        <topology evidence="1">Multi-pass membrane protein</topology>
    </subcellularLocation>
</comment>
<dbReference type="Proteomes" id="UP000468668">
    <property type="component" value="Unassembled WGS sequence"/>
</dbReference>